<keyword evidence="3" id="KW-1185">Reference proteome</keyword>
<dbReference type="Proteomes" id="UP000299102">
    <property type="component" value="Unassembled WGS sequence"/>
</dbReference>
<protein>
    <submittedName>
        <fullName evidence="2">Uncharacterized protein</fullName>
    </submittedName>
</protein>
<dbReference type="EMBL" id="BGZK01000454">
    <property type="protein sequence ID" value="GBP44518.1"/>
    <property type="molecule type" value="Genomic_DNA"/>
</dbReference>
<reference evidence="2 3" key="1">
    <citation type="journal article" date="2019" name="Commun. Biol.">
        <title>The bagworm genome reveals a unique fibroin gene that provides high tensile strength.</title>
        <authorList>
            <person name="Kono N."/>
            <person name="Nakamura H."/>
            <person name="Ohtoshi R."/>
            <person name="Tomita M."/>
            <person name="Numata K."/>
            <person name="Arakawa K."/>
        </authorList>
    </citation>
    <scope>NUCLEOTIDE SEQUENCE [LARGE SCALE GENOMIC DNA]</scope>
</reference>
<evidence type="ECO:0000313" key="3">
    <source>
        <dbReference type="Proteomes" id="UP000299102"/>
    </source>
</evidence>
<dbReference type="AlphaFoldDB" id="A0A4C1VZQ4"/>
<feature type="compositionally biased region" description="Low complexity" evidence="1">
    <location>
        <begin position="15"/>
        <end position="27"/>
    </location>
</feature>
<name>A0A4C1VZQ4_EUMVA</name>
<evidence type="ECO:0000256" key="1">
    <source>
        <dbReference type="SAM" id="MobiDB-lite"/>
    </source>
</evidence>
<organism evidence="2 3">
    <name type="scientific">Eumeta variegata</name>
    <name type="common">Bagworm moth</name>
    <name type="synonym">Eumeta japonica</name>
    <dbReference type="NCBI Taxonomy" id="151549"/>
    <lineage>
        <taxon>Eukaryota</taxon>
        <taxon>Metazoa</taxon>
        <taxon>Ecdysozoa</taxon>
        <taxon>Arthropoda</taxon>
        <taxon>Hexapoda</taxon>
        <taxon>Insecta</taxon>
        <taxon>Pterygota</taxon>
        <taxon>Neoptera</taxon>
        <taxon>Endopterygota</taxon>
        <taxon>Lepidoptera</taxon>
        <taxon>Glossata</taxon>
        <taxon>Ditrysia</taxon>
        <taxon>Tineoidea</taxon>
        <taxon>Psychidae</taxon>
        <taxon>Oiketicinae</taxon>
        <taxon>Eumeta</taxon>
    </lineage>
</organism>
<feature type="compositionally biased region" description="Basic and acidic residues" evidence="1">
    <location>
        <begin position="43"/>
        <end position="55"/>
    </location>
</feature>
<accession>A0A4C1VZQ4</accession>
<evidence type="ECO:0000313" key="2">
    <source>
        <dbReference type="EMBL" id="GBP44518.1"/>
    </source>
</evidence>
<feature type="region of interest" description="Disordered" evidence="1">
    <location>
        <begin position="1"/>
        <end position="55"/>
    </location>
</feature>
<proteinExistence type="predicted"/>
<sequence length="75" mass="8084">MGLSEFITRGERPARPAAAKGTGAAATPYLREIGSDRSGNFDIKNEPRSGRPVTDKVDAMLAKVEQERHIGPYGN</sequence>
<dbReference type="OrthoDB" id="616263at2759"/>
<gene>
    <name evidence="2" type="ORF">EVAR_86740_1</name>
</gene>
<comment type="caution">
    <text evidence="2">The sequence shown here is derived from an EMBL/GenBank/DDBJ whole genome shotgun (WGS) entry which is preliminary data.</text>
</comment>